<protein>
    <recommendedName>
        <fullName evidence="4">YD repeat-containing protein</fullName>
    </recommendedName>
</protein>
<organism evidence="2 3">
    <name type="scientific">Bacteroides faecichinchillae</name>
    <dbReference type="NCBI Taxonomy" id="871325"/>
    <lineage>
        <taxon>Bacteria</taxon>
        <taxon>Pseudomonadati</taxon>
        <taxon>Bacteroidota</taxon>
        <taxon>Bacteroidia</taxon>
        <taxon>Bacteroidales</taxon>
        <taxon>Bacteroidaceae</taxon>
        <taxon>Bacteroides</taxon>
    </lineage>
</organism>
<dbReference type="RefSeq" id="WP_025075110.1">
    <property type="nucleotide sequence ID" value="NZ_FQVD01000021.1"/>
</dbReference>
<sequence>MKRITYLLSLLLLTLNGWAQDFKPGEQTQNLTEQKNVLVDYSTGIFSYKVPLYKLRSGNYELPVSLDYIGKGVKDSDSPGFLGYNWMLNAGGIVTRTMRGGFPDEDTSFGYLQSESNSTPLQDDAKNVGLRKRDGESDIFTAVFNGQKVDFIIRTDANKKIYAEPLEQTDARIKCETESGKIAGWTITDNNGNQYIYRQIEKNADVSHVDVSTSNAISQTVYPSAWHLTRILPYNGAAIDFCYKGDVDNSEYYTTGRINTQQINNPYTMKYLYGKSVKEQPFDFDKYQEGFKNFIEEARYNLRLHSQEILLKEVDTQMTLLIRQKNMATQPLESPIVKTNNRIMGMLTNIKEMTSASQDLEEALLSLSRTCDQLAGTSSHVETSAHMERAGACLRSAANSVHACLVEIKYITEKEISGGSRYDVVSPILSMIISPERIVKFTYKDNVNLSLSEINVYTPSETLLSSVRLTQDANCLKKVSFSGKDGKETANLKFDYFTYEDFPTLPNGVVGDLWGYCSARNASGQAYEMLTALYSLKGITLTDGGKIGIEYEKNKVGTGSNYGGIRLKSLLLNDGASNRKDTISYGYPQPGKSVYYSYSNIVSVCYSGFCDKITYDRVRPEGHPVVNMGNNGLYYPYVTETIHGKGMNTYRYHIATPSLSANTSYSFWINGLLSEKAVYDASGNLQQMTKYSYETLSAYNKQLPQMHPSDYYLDGATLEPYYKSQTTSYIKGDELYQNNIKPRLSPADAPQFYNLGYGGKTVLKEEVEYRLDENTPYSWTTYLYDNPQSMFPNRIMRTGSDGRTLTKVCKRVADMADGVQTTIDKMKQSNLLSAVVKDRTLCEGRLINETVWRHKESGNIIVPAEALLYVPETSVTDAVVAQETGLFTYGESNYTPVASYQYAGNRTSRLPVKENGRTKKKSYAYDDYGKVLLECNAAVADAKDRYDVIEWNSQPDIDLSLSNFKGSYQQFQSMSRTIPADVKDDRFLSFFRSREHSFIISFAEEMIKSNSDVNEAQTYYDIISTDGKKILNQFKQEYTRLAQLYPKYQPLTQFVQALDNVMMSYDEQRFFEYLYLKRYDTGTPGSSVCSISLASLPDIKRLKLYVLSGNQTASVSITHAGGVASSTVTSNNSSSLKVYDIDLSTYTNVTTVSVSPQGVYMALVPEGASFNATSFNADGTAHARFDQNERLELYTYDPAGRVTQIKDQYGNLLKEYKYNRIINQ</sequence>
<dbReference type="STRING" id="871325.SAMN05444349_1212"/>
<evidence type="ECO:0000256" key="1">
    <source>
        <dbReference type="SAM" id="SignalP"/>
    </source>
</evidence>
<evidence type="ECO:0008006" key="4">
    <source>
        <dbReference type="Google" id="ProtNLM"/>
    </source>
</evidence>
<name>A0A1M5BW62_9BACE</name>
<evidence type="ECO:0000313" key="3">
    <source>
        <dbReference type="Proteomes" id="UP000184436"/>
    </source>
</evidence>
<accession>A0A1M5BW62</accession>
<gene>
    <name evidence="2" type="ORF">SAMN05444349_1212</name>
</gene>
<dbReference type="EMBL" id="FQVD01000021">
    <property type="protein sequence ID" value="SHF46610.1"/>
    <property type="molecule type" value="Genomic_DNA"/>
</dbReference>
<evidence type="ECO:0000313" key="2">
    <source>
        <dbReference type="EMBL" id="SHF46610.1"/>
    </source>
</evidence>
<keyword evidence="3" id="KW-1185">Reference proteome</keyword>
<feature type="signal peptide" evidence="1">
    <location>
        <begin position="1"/>
        <end position="19"/>
    </location>
</feature>
<dbReference type="AlphaFoldDB" id="A0A1M5BW62"/>
<proteinExistence type="predicted"/>
<feature type="chain" id="PRO_5009909154" description="YD repeat-containing protein" evidence="1">
    <location>
        <begin position="20"/>
        <end position="1224"/>
    </location>
</feature>
<keyword evidence="1" id="KW-0732">Signal</keyword>
<dbReference type="Proteomes" id="UP000184436">
    <property type="component" value="Unassembled WGS sequence"/>
</dbReference>
<reference evidence="2 3" key="1">
    <citation type="submission" date="2016-11" db="EMBL/GenBank/DDBJ databases">
        <authorList>
            <person name="Jaros S."/>
            <person name="Januszkiewicz K."/>
            <person name="Wedrychowicz H."/>
        </authorList>
    </citation>
    <scope>NUCLEOTIDE SEQUENCE [LARGE SCALE GENOMIC DNA]</scope>
    <source>
        <strain evidence="2 3">DSM 26883</strain>
    </source>
</reference>